<comment type="caution">
    <text evidence="1">The sequence shown here is derived from an EMBL/GenBank/DDBJ whole genome shotgun (WGS) entry which is preliminary data.</text>
</comment>
<organism evidence="1 2">
    <name type="scientific">Stenotrophomonas maltophilia</name>
    <name type="common">Pseudomonas maltophilia</name>
    <name type="synonym">Xanthomonas maltophilia</name>
    <dbReference type="NCBI Taxonomy" id="40324"/>
    <lineage>
        <taxon>Bacteria</taxon>
        <taxon>Pseudomonadati</taxon>
        <taxon>Pseudomonadota</taxon>
        <taxon>Gammaproteobacteria</taxon>
        <taxon>Lysobacterales</taxon>
        <taxon>Lysobacteraceae</taxon>
        <taxon>Stenotrophomonas</taxon>
        <taxon>Stenotrophomonas maltophilia group</taxon>
    </lineage>
</organism>
<reference evidence="2" key="1">
    <citation type="journal article" date="2020" name="MBio">
        <title>Horizontal gene transfer to a defensive symbiont with a reduced genome amongst a multipartite beetle microbiome.</title>
        <authorList>
            <person name="Waterworth S.C."/>
            <person name="Florez L.V."/>
            <person name="Rees E.R."/>
            <person name="Hertweck C."/>
            <person name="Kaltenpoth M."/>
            <person name="Kwan J.C."/>
        </authorList>
    </citation>
    <scope>NUCLEOTIDE SEQUENCE [LARGE SCALE GENOMIC DNA]</scope>
</reference>
<sequence>MTLLFSAGVDYVQGDFVGPALPVMNFEFG</sequence>
<evidence type="ECO:0000313" key="1">
    <source>
        <dbReference type="EMBL" id="KAF1017517.1"/>
    </source>
</evidence>
<name>A0A7V8JNA0_STEMA</name>
<gene>
    <name evidence="1" type="ORF">GAK31_00782</name>
</gene>
<dbReference type="Proteomes" id="UP000487117">
    <property type="component" value="Unassembled WGS sequence"/>
</dbReference>
<protein>
    <submittedName>
        <fullName evidence="1">Uncharacterized protein</fullName>
    </submittedName>
</protein>
<dbReference type="AlphaFoldDB" id="A0A7V8JNA0"/>
<accession>A0A7V8JNA0</accession>
<evidence type="ECO:0000313" key="2">
    <source>
        <dbReference type="Proteomes" id="UP000487117"/>
    </source>
</evidence>
<proteinExistence type="predicted"/>
<dbReference type="EMBL" id="WNDS01000001">
    <property type="protein sequence ID" value="KAF1017517.1"/>
    <property type="molecule type" value="Genomic_DNA"/>
</dbReference>